<evidence type="ECO:0000259" key="7">
    <source>
        <dbReference type="SMART" id="SM00181"/>
    </source>
</evidence>
<feature type="repeat" description="LDL-receptor class B" evidence="2">
    <location>
        <begin position="612"/>
        <end position="656"/>
    </location>
</feature>
<keyword evidence="9" id="KW-1185">Reference proteome</keyword>
<feature type="repeat" description="LDL-receptor class B" evidence="2">
    <location>
        <begin position="136"/>
        <end position="179"/>
    </location>
</feature>
<reference evidence="8" key="1">
    <citation type="submission" date="2022-11" db="EMBL/GenBank/DDBJ databases">
        <title>Centuries of genome instability and evolution in soft-shell clam transmissible cancer (bioRxiv).</title>
        <authorList>
            <person name="Hart S.F.M."/>
            <person name="Yonemitsu M.A."/>
            <person name="Giersch R.M."/>
            <person name="Beal B.F."/>
            <person name="Arriagada G."/>
            <person name="Davis B.W."/>
            <person name="Ostrander E.A."/>
            <person name="Goff S.P."/>
            <person name="Metzger M.J."/>
        </authorList>
    </citation>
    <scope>NUCLEOTIDE SEQUENCE</scope>
    <source>
        <strain evidence="8">MELC-2E11</strain>
        <tissue evidence="8">Siphon/mantle</tissue>
    </source>
</reference>
<dbReference type="InterPro" id="IPR011042">
    <property type="entry name" value="6-blade_b-propeller_TolB-like"/>
</dbReference>
<dbReference type="EMBL" id="CP111023">
    <property type="protein sequence ID" value="WAR22306.1"/>
    <property type="molecule type" value="Genomic_DNA"/>
</dbReference>
<dbReference type="SUPFAM" id="SSF57184">
    <property type="entry name" value="Growth factor receptor domain"/>
    <property type="match status" value="1"/>
</dbReference>
<dbReference type="SMART" id="SM00135">
    <property type="entry name" value="LY"/>
    <property type="match status" value="8"/>
</dbReference>
<dbReference type="PROSITE" id="PS51120">
    <property type="entry name" value="LDLRB"/>
    <property type="match status" value="3"/>
</dbReference>
<dbReference type="PANTHER" id="PTHR46513">
    <property type="entry name" value="VITELLOGENIN RECEPTOR-LIKE PROTEIN-RELATED-RELATED"/>
    <property type="match status" value="1"/>
</dbReference>
<evidence type="ECO:0000256" key="3">
    <source>
        <dbReference type="SAM" id="MobiDB-lite"/>
    </source>
</evidence>
<feature type="repeat" description="LDL-receptor class B" evidence="2">
    <location>
        <begin position="180"/>
        <end position="223"/>
    </location>
</feature>
<dbReference type="InterPro" id="IPR009030">
    <property type="entry name" value="Growth_fac_rcpt_cys_sf"/>
</dbReference>
<evidence type="ECO:0000259" key="6">
    <source>
        <dbReference type="SMART" id="SM00179"/>
    </source>
</evidence>
<feature type="signal peptide" evidence="5">
    <location>
        <begin position="1"/>
        <end position="23"/>
    </location>
</feature>
<dbReference type="InterPro" id="IPR000033">
    <property type="entry name" value="LDLR_classB_rpt"/>
</dbReference>
<keyword evidence="4" id="KW-1133">Transmembrane helix</keyword>
<keyword evidence="4" id="KW-0472">Membrane</keyword>
<dbReference type="SUPFAM" id="SSF101898">
    <property type="entry name" value="NHL repeat"/>
    <property type="match status" value="1"/>
</dbReference>
<feature type="transmembrane region" description="Helical" evidence="4">
    <location>
        <begin position="965"/>
        <end position="986"/>
    </location>
</feature>
<evidence type="ECO:0000256" key="2">
    <source>
        <dbReference type="PROSITE-ProRule" id="PRU00461"/>
    </source>
</evidence>
<feature type="compositionally biased region" description="Low complexity" evidence="3">
    <location>
        <begin position="897"/>
        <end position="916"/>
    </location>
</feature>
<dbReference type="InterPro" id="IPR000742">
    <property type="entry name" value="EGF"/>
</dbReference>
<feature type="compositionally biased region" description="Low complexity" evidence="3">
    <location>
        <begin position="926"/>
        <end position="952"/>
    </location>
</feature>
<dbReference type="Proteomes" id="UP001164746">
    <property type="component" value="Chromosome 12"/>
</dbReference>
<dbReference type="SMART" id="SM00179">
    <property type="entry name" value="EGF_CA"/>
    <property type="match status" value="2"/>
</dbReference>
<dbReference type="InterPro" id="IPR001881">
    <property type="entry name" value="EGF-like_Ca-bd_dom"/>
</dbReference>
<gene>
    <name evidence="8" type="ORF">MAR_016280</name>
</gene>
<sequence length="1125" mass="123273">MERLFFNVFGLIVFSICWPQTEEGQTSGHLAISTLMDGPYTSNKHVAIAAFQTFNGSTNVSITNHIGFSSSYSHSIMSLVADVNRKKLYVFDRYTAAIYVLSNFTVDQIIGSTSWSLLHAGVSRGSVKLAVDWISNNLYWSDPMYRWIAVQSLDNYGMFKILFHSDLELPLGIAVDPIHNILFWADAGSTPKIERSTLSGANRKVIVAKGIQYPTAIVVDVINSKIFWTDANRDTVEMANFTGLGRKIVRRLSHSTFNDIALFQDTIFVTAFFSKNKNQIIIMNKTTGELDNNLPNFHLTHPDVSLEVIAVSVVSHETQPFSTDHCAGNLCSDICVSGPGGYDCLCREGFLFQDGECVEDVGPFHRGLVWSTPTAICVADIRGIIDHVRYIGFNKTCKYGVGTAISYVVVDSHGRKIIYADINSVKAMNVDDMSIIVTLITATESITGLAVDWRDGNVYWCQGKSRGAGQIWVFSQTDSTSYKLVDNLDNVTSISIVPLQRVYLIDDGFVETVRLDGIDHKHYLLLTDKNSQTNEREVDVIDLLDVSFEGTLSTLTNVTDIAVLDITTQAKIYVDWTHSNIYQVSLVNGEARGLDSDMIQKPAGIEYNHLTGKVIWGDTGDYLLQQANLDGTGYEVLVDVGMYHAHPDRMAIDYSTGNIFYTAVRKNVLGFTGVAVVTSNGIHKKIVEYGQNPRAIALELEQGILFWTDHGTTPGVLMRANMDGSDIFTLYDKMVWPNGIAINIKTVFVTDGSSNRIYACTFSGSCSVFHEDPGMHLMDIKLLGDYMYYSAWNKVYITRIDILTKEIVKFADNAELGRLDAIAVYISSLAVPVTSSCSPNNGRANCSTLCLPNVSGYTCACADGVSLLRDGKTCSDVATSTTTTTLTPTTTTTMTQTTTKATTTASTFTSKTTTNSLPRSVSTSKTPTSSLPRSDSTSRTTTSSLPLSSTSLQGSPNAAVKDPSMILYIGVGAGGALVLIVAVVVVRKMRRADGGPRYLQDNEGVDRSAVYHDDSVDILGLEIHEYESPISVAQIQARENQEYSSIQNDDYLHFTKRDTMYDAISADNAPPPPVEANRLKLPETHCRTLQSTADVGALPCISDRPVAGSVHTIYVSPSDVGDRET</sequence>
<dbReference type="Gene3D" id="2.120.10.30">
    <property type="entry name" value="TolB, C-terminal domain"/>
    <property type="match status" value="3"/>
</dbReference>
<protein>
    <submittedName>
        <fullName evidence="8">LRP4-like protein</fullName>
    </submittedName>
</protein>
<evidence type="ECO:0000256" key="5">
    <source>
        <dbReference type="SAM" id="SignalP"/>
    </source>
</evidence>
<evidence type="ECO:0000313" key="9">
    <source>
        <dbReference type="Proteomes" id="UP001164746"/>
    </source>
</evidence>
<keyword evidence="4" id="KW-0812">Transmembrane</keyword>
<feature type="domain" description="EGF-like" evidence="7">
    <location>
        <begin position="836"/>
        <end position="875"/>
    </location>
</feature>
<dbReference type="InterPro" id="IPR050778">
    <property type="entry name" value="Cueball_EGF_LRP_Nidogen"/>
</dbReference>
<evidence type="ECO:0000256" key="1">
    <source>
        <dbReference type="ARBA" id="ARBA00023157"/>
    </source>
</evidence>
<evidence type="ECO:0000313" key="8">
    <source>
        <dbReference type="EMBL" id="WAR22306.1"/>
    </source>
</evidence>
<dbReference type="SUPFAM" id="SSF63825">
    <property type="entry name" value="YWTD domain"/>
    <property type="match status" value="2"/>
</dbReference>
<proteinExistence type="predicted"/>
<organism evidence="8 9">
    <name type="scientific">Mya arenaria</name>
    <name type="common">Soft-shell clam</name>
    <dbReference type="NCBI Taxonomy" id="6604"/>
    <lineage>
        <taxon>Eukaryota</taxon>
        <taxon>Metazoa</taxon>
        <taxon>Spiralia</taxon>
        <taxon>Lophotrochozoa</taxon>
        <taxon>Mollusca</taxon>
        <taxon>Bivalvia</taxon>
        <taxon>Autobranchia</taxon>
        <taxon>Heteroconchia</taxon>
        <taxon>Euheterodonta</taxon>
        <taxon>Imparidentia</taxon>
        <taxon>Neoheterodontei</taxon>
        <taxon>Myida</taxon>
        <taxon>Myoidea</taxon>
        <taxon>Myidae</taxon>
        <taxon>Mya</taxon>
    </lineage>
</organism>
<accession>A0ABY7FN00</accession>
<dbReference type="Pfam" id="PF14670">
    <property type="entry name" value="FXa_inhibition"/>
    <property type="match status" value="1"/>
</dbReference>
<name>A0ABY7FN00_MYAAR</name>
<dbReference type="CDD" id="cd00054">
    <property type="entry name" value="EGF_CA"/>
    <property type="match status" value="1"/>
</dbReference>
<dbReference type="Pfam" id="PF00058">
    <property type="entry name" value="Ldl_recept_b"/>
    <property type="match status" value="2"/>
</dbReference>
<feature type="region of interest" description="Disordered" evidence="3">
    <location>
        <begin position="897"/>
        <end position="957"/>
    </location>
</feature>
<evidence type="ECO:0000256" key="4">
    <source>
        <dbReference type="SAM" id="Phobius"/>
    </source>
</evidence>
<dbReference type="PANTHER" id="PTHR46513:SF13">
    <property type="entry name" value="EGF-LIKE DOMAIN-CONTAINING PROTEIN"/>
    <property type="match status" value="1"/>
</dbReference>
<feature type="domain" description="EGF-like" evidence="7">
    <location>
        <begin position="325"/>
        <end position="358"/>
    </location>
</feature>
<feature type="domain" description="EGF-like calcium-binding" evidence="6">
    <location>
        <begin position="322"/>
        <end position="358"/>
    </location>
</feature>
<feature type="domain" description="EGF-like calcium-binding" evidence="6">
    <location>
        <begin position="837"/>
        <end position="875"/>
    </location>
</feature>
<feature type="chain" id="PRO_5046447785" evidence="5">
    <location>
        <begin position="24"/>
        <end position="1125"/>
    </location>
</feature>
<keyword evidence="5" id="KW-0732">Signal</keyword>
<dbReference type="SMART" id="SM00181">
    <property type="entry name" value="EGF"/>
    <property type="match status" value="2"/>
</dbReference>
<keyword evidence="1" id="KW-1015">Disulfide bond</keyword>